<reference evidence="2 3" key="1">
    <citation type="submission" date="2024-11" db="EMBL/GenBank/DDBJ databases">
        <title>Adaptive evolution of stress response genes in parasites aligns with host niche diversity.</title>
        <authorList>
            <person name="Hahn C."/>
            <person name="Resl P."/>
        </authorList>
    </citation>
    <scope>NUCLEOTIDE SEQUENCE [LARGE SCALE GENOMIC DNA]</scope>
    <source>
        <strain evidence="2">EGGRZ-B1_66</strain>
        <tissue evidence="2">Body</tissue>
    </source>
</reference>
<dbReference type="AlphaFoldDB" id="A0ABD2Q5F3"/>
<comment type="caution">
    <text evidence="2">The sequence shown here is derived from an EMBL/GenBank/DDBJ whole genome shotgun (WGS) entry which is preliminary data.</text>
</comment>
<name>A0ABD2Q5F3_9PLAT</name>
<gene>
    <name evidence="2" type="ORF">Ciccas_006574</name>
</gene>
<keyword evidence="3" id="KW-1185">Reference proteome</keyword>
<evidence type="ECO:0000256" key="1">
    <source>
        <dbReference type="SAM" id="Coils"/>
    </source>
</evidence>
<feature type="coiled-coil region" evidence="1">
    <location>
        <begin position="42"/>
        <end position="69"/>
    </location>
</feature>
<proteinExistence type="predicted"/>
<protein>
    <submittedName>
        <fullName evidence="2">Uncharacterized protein</fullName>
    </submittedName>
</protein>
<dbReference type="EMBL" id="JBJKFK010000903">
    <property type="protein sequence ID" value="KAL3314804.1"/>
    <property type="molecule type" value="Genomic_DNA"/>
</dbReference>
<accession>A0ABD2Q5F3</accession>
<evidence type="ECO:0000313" key="3">
    <source>
        <dbReference type="Proteomes" id="UP001626550"/>
    </source>
</evidence>
<keyword evidence="1" id="KW-0175">Coiled coil</keyword>
<evidence type="ECO:0000313" key="2">
    <source>
        <dbReference type="EMBL" id="KAL3314804.1"/>
    </source>
</evidence>
<sequence length="73" mass="7850">MGLTVGGLSTGVVVRSVSNIGALNRKSQMPVMSIHSVPDEEVQTLKDKVATLESSLESVLNRLDQLETRILSN</sequence>
<organism evidence="2 3">
    <name type="scientific">Cichlidogyrus casuarinus</name>
    <dbReference type="NCBI Taxonomy" id="1844966"/>
    <lineage>
        <taxon>Eukaryota</taxon>
        <taxon>Metazoa</taxon>
        <taxon>Spiralia</taxon>
        <taxon>Lophotrochozoa</taxon>
        <taxon>Platyhelminthes</taxon>
        <taxon>Monogenea</taxon>
        <taxon>Monopisthocotylea</taxon>
        <taxon>Dactylogyridea</taxon>
        <taxon>Ancyrocephalidae</taxon>
        <taxon>Cichlidogyrus</taxon>
    </lineage>
</organism>
<dbReference type="Proteomes" id="UP001626550">
    <property type="component" value="Unassembled WGS sequence"/>
</dbReference>